<dbReference type="AlphaFoldDB" id="L9JDN2"/>
<comment type="similarity">
    <text evidence="2">Belongs to the zinc-containing alcohol dehydrogenase family.</text>
</comment>
<dbReference type="InterPro" id="IPR013154">
    <property type="entry name" value="ADH-like_N"/>
</dbReference>
<evidence type="ECO:0000256" key="6">
    <source>
        <dbReference type="ARBA" id="ARBA00026119"/>
    </source>
</evidence>
<evidence type="ECO:0000256" key="5">
    <source>
        <dbReference type="ARBA" id="ARBA00023002"/>
    </source>
</evidence>
<keyword evidence="3" id="KW-0479">Metal-binding</keyword>
<dbReference type="Proteomes" id="UP000011518">
    <property type="component" value="Unassembled WGS sequence"/>
</dbReference>
<accession>L9JDN2</accession>
<dbReference type="PANTHER" id="PTHR43161">
    <property type="entry name" value="SORBITOL DEHYDROGENASE"/>
    <property type="match status" value="1"/>
</dbReference>
<name>L9JDN2_TUPCH</name>
<organism evidence="8 9">
    <name type="scientific">Tupaia chinensis</name>
    <name type="common">Chinese tree shrew</name>
    <name type="synonym">Tupaia belangeri chinensis</name>
    <dbReference type="NCBI Taxonomy" id="246437"/>
    <lineage>
        <taxon>Eukaryota</taxon>
        <taxon>Metazoa</taxon>
        <taxon>Chordata</taxon>
        <taxon>Craniata</taxon>
        <taxon>Vertebrata</taxon>
        <taxon>Euteleostomi</taxon>
        <taxon>Mammalia</taxon>
        <taxon>Eutheria</taxon>
        <taxon>Euarchontoglires</taxon>
        <taxon>Scandentia</taxon>
        <taxon>Tupaiidae</taxon>
        <taxon>Tupaia</taxon>
    </lineage>
</organism>
<dbReference type="EC" id="1.1.1.9" evidence="6"/>
<gene>
    <name evidence="8" type="ORF">TREES_T100005609</name>
</gene>
<dbReference type="GO" id="GO:0046526">
    <property type="term" value="F:D-xylulose reductase activity"/>
    <property type="evidence" value="ECO:0007669"/>
    <property type="project" value="UniProtKB-EC"/>
</dbReference>
<dbReference type="InParanoid" id="L9JDN2"/>
<evidence type="ECO:0000256" key="2">
    <source>
        <dbReference type="ARBA" id="ARBA00008072"/>
    </source>
</evidence>
<evidence type="ECO:0000256" key="1">
    <source>
        <dbReference type="ARBA" id="ARBA00001947"/>
    </source>
</evidence>
<keyword evidence="5" id="KW-0560">Oxidoreductase</keyword>
<reference evidence="9" key="1">
    <citation type="submission" date="2012-07" db="EMBL/GenBank/DDBJ databases">
        <title>Genome of the Chinese tree shrew, a rising model animal genetically related to primates.</title>
        <authorList>
            <person name="Zhang G."/>
            <person name="Fan Y."/>
            <person name="Yao Y."/>
            <person name="Huang Z."/>
        </authorList>
    </citation>
    <scope>NUCLEOTIDE SEQUENCE [LARGE SCALE GENOMIC DNA]</scope>
</reference>
<dbReference type="EMBL" id="KB321027">
    <property type="protein sequence ID" value="ELW48725.1"/>
    <property type="molecule type" value="Genomic_DNA"/>
</dbReference>
<comment type="cofactor">
    <cofactor evidence="1">
        <name>Zn(2+)</name>
        <dbReference type="ChEBI" id="CHEBI:29105"/>
    </cofactor>
</comment>
<keyword evidence="9" id="KW-1185">Reference proteome</keyword>
<dbReference type="Pfam" id="PF08240">
    <property type="entry name" value="ADH_N"/>
    <property type="match status" value="1"/>
</dbReference>
<dbReference type="GO" id="GO:0003939">
    <property type="term" value="F:L-iditol 2-dehydrogenase (NAD+) activity"/>
    <property type="evidence" value="ECO:0007669"/>
    <property type="project" value="TreeGrafter"/>
</dbReference>
<dbReference type="InterPro" id="IPR011032">
    <property type="entry name" value="GroES-like_sf"/>
</dbReference>
<dbReference type="Gene3D" id="3.90.180.10">
    <property type="entry name" value="Medium-chain alcohol dehydrogenases, catalytic domain"/>
    <property type="match status" value="1"/>
</dbReference>
<reference evidence="9" key="2">
    <citation type="journal article" date="2013" name="Nat. Commun.">
        <title>Genome of the Chinese tree shrew.</title>
        <authorList>
            <person name="Fan Y."/>
            <person name="Huang Z.Y."/>
            <person name="Cao C.C."/>
            <person name="Chen C.S."/>
            <person name="Chen Y.X."/>
            <person name="Fan D.D."/>
            <person name="He J."/>
            <person name="Hou H.L."/>
            <person name="Hu L."/>
            <person name="Hu X.T."/>
            <person name="Jiang X.T."/>
            <person name="Lai R."/>
            <person name="Lang Y.S."/>
            <person name="Liang B."/>
            <person name="Liao S.G."/>
            <person name="Mu D."/>
            <person name="Ma Y.Y."/>
            <person name="Niu Y.Y."/>
            <person name="Sun X.Q."/>
            <person name="Xia J.Q."/>
            <person name="Xiao J."/>
            <person name="Xiong Z.Q."/>
            <person name="Xu L."/>
            <person name="Yang L."/>
            <person name="Zhang Y."/>
            <person name="Zhao W."/>
            <person name="Zhao X.D."/>
            <person name="Zheng Y.T."/>
            <person name="Zhou J.M."/>
            <person name="Zhu Y.B."/>
            <person name="Zhang G.J."/>
            <person name="Wang J."/>
            <person name="Yao Y.G."/>
        </authorList>
    </citation>
    <scope>NUCLEOTIDE SEQUENCE [LARGE SCALE GENOMIC DNA]</scope>
</reference>
<protein>
    <recommendedName>
        <fullName evidence="6">D-xylulose reductase</fullName>
        <ecNumber evidence="6">1.1.1.9</ecNumber>
    </recommendedName>
</protein>
<evidence type="ECO:0000256" key="3">
    <source>
        <dbReference type="ARBA" id="ARBA00022723"/>
    </source>
</evidence>
<keyword evidence="4" id="KW-0862">Zinc</keyword>
<dbReference type="PANTHER" id="PTHR43161:SF9">
    <property type="entry name" value="SORBITOL DEHYDROGENASE"/>
    <property type="match status" value="1"/>
</dbReference>
<evidence type="ECO:0000313" key="8">
    <source>
        <dbReference type="EMBL" id="ELW48725.1"/>
    </source>
</evidence>
<feature type="domain" description="Alcohol dehydrogenase-like N-terminal" evidence="7">
    <location>
        <begin position="31"/>
        <end position="82"/>
    </location>
</feature>
<dbReference type="STRING" id="246437.L9JDN2"/>
<dbReference type="GO" id="GO:0046872">
    <property type="term" value="F:metal ion binding"/>
    <property type="evidence" value="ECO:0007669"/>
    <property type="project" value="UniProtKB-KW"/>
</dbReference>
<evidence type="ECO:0000313" key="9">
    <source>
        <dbReference type="Proteomes" id="UP000011518"/>
    </source>
</evidence>
<dbReference type="SUPFAM" id="SSF50129">
    <property type="entry name" value="GroES-like"/>
    <property type="match status" value="1"/>
</dbReference>
<evidence type="ECO:0000256" key="4">
    <source>
        <dbReference type="ARBA" id="ARBA00022833"/>
    </source>
</evidence>
<proteinExistence type="inferred from homology"/>
<sequence>MVAAAKHKNLSLMVHRPRDIHLENYPIPEPGPNDVLLKMHSVGICGLDVHYWQHGPVGDFIVKKPMVLGHEASGTVVKVGSLRDHIAIFHESPIAKLSDRTLLIDGLSENNRWLTC</sequence>
<dbReference type="GO" id="GO:0006062">
    <property type="term" value="P:sorbitol catabolic process"/>
    <property type="evidence" value="ECO:0007669"/>
    <property type="project" value="TreeGrafter"/>
</dbReference>
<evidence type="ECO:0000259" key="7">
    <source>
        <dbReference type="Pfam" id="PF08240"/>
    </source>
</evidence>